<keyword evidence="2" id="KW-1185">Reference proteome</keyword>
<feature type="transmembrane region" description="Helical" evidence="1">
    <location>
        <begin position="57"/>
        <end position="78"/>
    </location>
</feature>
<organism evidence="2 3">
    <name type="scientific">Bombus impatiens</name>
    <name type="common">Bumblebee</name>
    <dbReference type="NCBI Taxonomy" id="132113"/>
    <lineage>
        <taxon>Eukaryota</taxon>
        <taxon>Metazoa</taxon>
        <taxon>Ecdysozoa</taxon>
        <taxon>Arthropoda</taxon>
        <taxon>Hexapoda</taxon>
        <taxon>Insecta</taxon>
        <taxon>Pterygota</taxon>
        <taxon>Neoptera</taxon>
        <taxon>Endopterygota</taxon>
        <taxon>Hymenoptera</taxon>
        <taxon>Apocrita</taxon>
        <taxon>Aculeata</taxon>
        <taxon>Apoidea</taxon>
        <taxon>Anthophila</taxon>
        <taxon>Apidae</taxon>
        <taxon>Bombus</taxon>
        <taxon>Pyrobombus</taxon>
    </lineage>
</organism>
<gene>
    <name evidence="3" type="primary">LOC105681645</name>
</gene>
<dbReference type="AlphaFoldDB" id="A0A6P3V4R8"/>
<evidence type="ECO:0000313" key="2">
    <source>
        <dbReference type="Proteomes" id="UP000515180"/>
    </source>
</evidence>
<reference evidence="3" key="1">
    <citation type="submission" date="2025-08" db="UniProtKB">
        <authorList>
            <consortium name="RefSeq"/>
        </authorList>
    </citation>
    <scope>IDENTIFICATION</scope>
</reference>
<protein>
    <submittedName>
        <fullName evidence="3">Uncharacterized protein LOC105681645</fullName>
    </submittedName>
</protein>
<dbReference type="GeneID" id="105681645"/>
<keyword evidence="1" id="KW-0812">Transmembrane</keyword>
<dbReference type="KEGG" id="bim:105681645"/>
<name>A0A6P3V4R8_BOMIM</name>
<dbReference type="Proteomes" id="UP000515180">
    <property type="component" value="Unplaced"/>
</dbReference>
<evidence type="ECO:0000256" key="1">
    <source>
        <dbReference type="SAM" id="Phobius"/>
    </source>
</evidence>
<dbReference type="OrthoDB" id="7700848at2759"/>
<keyword evidence="1" id="KW-0472">Membrane</keyword>
<keyword evidence="1" id="KW-1133">Transmembrane helix</keyword>
<evidence type="ECO:0000313" key="3">
    <source>
        <dbReference type="RefSeq" id="XP_012248093.1"/>
    </source>
</evidence>
<proteinExistence type="predicted"/>
<accession>A0A6P3V4R8</accession>
<dbReference type="RefSeq" id="XP_012248093.1">
    <property type="nucleotide sequence ID" value="XM_012392670.1"/>
</dbReference>
<sequence length="126" mass="14205">MGGEISRVVMSLGVVLDSATGFSPQLKSVYDKAERFLGAIRSLLPNVGGLNDLVRRLYYGVWESVVLYSALIWVSSLRRETNWTIMKWAQRAPLIRTSTAYRIVLHGALCVLTGSMPIYIKAWLQW</sequence>
<feature type="transmembrane region" description="Helical" evidence="1">
    <location>
        <begin position="99"/>
        <end position="120"/>
    </location>
</feature>